<dbReference type="PANTHER" id="PTHR43248">
    <property type="entry name" value="2-SUCCINYL-6-HYDROXY-2,4-CYCLOHEXADIENE-1-CARBOXYLATE SYNTHASE"/>
    <property type="match status" value="1"/>
</dbReference>
<dbReference type="InterPro" id="IPR000073">
    <property type="entry name" value="AB_hydrolase_1"/>
</dbReference>
<evidence type="ECO:0000256" key="4">
    <source>
        <dbReference type="SAM" id="MobiDB-lite"/>
    </source>
</evidence>
<name>A0ABX8SAX8_9ACTN</name>
<dbReference type="EMBL" id="CP079105">
    <property type="protein sequence ID" value="QXQ15014.1"/>
    <property type="molecule type" value="Genomic_DNA"/>
</dbReference>
<feature type="chain" id="PRO_5046602470" evidence="5">
    <location>
        <begin position="26"/>
        <end position="524"/>
    </location>
</feature>
<feature type="signal peptide" evidence="5">
    <location>
        <begin position="1"/>
        <end position="25"/>
    </location>
</feature>
<comment type="similarity">
    <text evidence="1">Belongs to the peptidase S33 family.</text>
</comment>
<keyword evidence="3 7" id="KW-0378">Hydrolase</keyword>
<proteinExistence type="inferred from homology"/>
<dbReference type="PROSITE" id="PS51257">
    <property type="entry name" value="PROKAR_LIPOPROTEIN"/>
    <property type="match status" value="1"/>
</dbReference>
<evidence type="ECO:0000256" key="1">
    <source>
        <dbReference type="ARBA" id="ARBA00010088"/>
    </source>
</evidence>
<dbReference type="InterPro" id="IPR029058">
    <property type="entry name" value="AB_hydrolase_fold"/>
</dbReference>
<feature type="compositionally biased region" description="Low complexity" evidence="4">
    <location>
        <begin position="33"/>
        <end position="52"/>
    </location>
</feature>
<feature type="region of interest" description="Disordered" evidence="4">
    <location>
        <begin position="29"/>
        <end position="54"/>
    </location>
</feature>
<dbReference type="Proteomes" id="UP000887023">
    <property type="component" value="Chromosome"/>
</dbReference>
<evidence type="ECO:0000256" key="5">
    <source>
        <dbReference type="SAM" id="SignalP"/>
    </source>
</evidence>
<sequence length="524" mass="54810">MSARCSLRSGVAAAVVLLGGLVSLAGCGDSRSADPPASSSGPSGSPEPTTDSAGLDRFSRQQLDWGSCADFEQPGDPLPASLQCTRLTVPVDYARPDGDTVQLAVSRAVASGDRIGALITNPGGPGVSGLSLATQGAGTPLAERFDVIGLDPRGVGASLPAVRCLTDAQADAERADPDFDTSPTGIATTEQEHRDYAGSCAGRMGTELLSHLGTRETVRDIDILRSVLGDDRLTYLGYSYGTRIGLAYADEFPERVRAMVLDGVVDPGTDRLQAIRLQAAGFQAAFDDYAADCARSQRCPLGTDPTQANTVFRGLVTPLEQRPATTTDPRGLGYSDATTGVQQALYSTELWPLLTVGLRELADGRGDTLLHLADLYEGRREDGSYDNVEDAFNAIRCVDDPPITDRAVAGAVDTDYRRLAPFLDDGHGTGQAPLDLCAFWSVPNTSSPQQMSASGWPKLTVVSTTGDPATPYQAGAELAGRIGAALITYQGTQHTVALTSGVACVDDAVVSYLIDTATAGDRTC</sequence>
<evidence type="ECO:0000259" key="6">
    <source>
        <dbReference type="Pfam" id="PF00561"/>
    </source>
</evidence>
<dbReference type="SUPFAM" id="SSF53474">
    <property type="entry name" value="alpha/beta-Hydrolases"/>
    <property type="match status" value="1"/>
</dbReference>
<evidence type="ECO:0000256" key="2">
    <source>
        <dbReference type="ARBA" id="ARBA00022729"/>
    </source>
</evidence>
<evidence type="ECO:0000313" key="8">
    <source>
        <dbReference type="Proteomes" id="UP000887023"/>
    </source>
</evidence>
<evidence type="ECO:0000256" key="3">
    <source>
        <dbReference type="ARBA" id="ARBA00022801"/>
    </source>
</evidence>
<dbReference type="Pfam" id="PF00561">
    <property type="entry name" value="Abhydrolase_1"/>
    <property type="match status" value="1"/>
</dbReference>
<keyword evidence="2 5" id="KW-0732">Signal</keyword>
<evidence type="ECO:0000313" key="7">
    <source>
        <dbReference type="EMBL" id="QXQ15014.1"/>
    </source>
</evidence>
<feature type="domain" description="AB hydrolase-1" evidence="6">
    <location>
        <begin position="117"/>
        <end position="497"/>
    </location>
</feature>
<dbReference type="RefSeq" id="WP_066468921.1">
    <property type="nucleotide sequence ID" value="NZ_CBCRUZ010000024.1"/>
</dbReference>
<keyword evidence="8" id="KW-1185">Reference proteome</keyword>
<dbReference type="InterPro" id="IPR051601">
    <property type="entry name" value="Serine_prot/Carboxylest_S33"/>
</dbReference>
<protein>
    <submittedName>
        <fullName evidence="7">Alpha/beta hydrolase</fullName>
    </submittedName>
</protein>
<dbReference type="GO" id="GO:0016787">
    <property type="term" value="F:hydrolase activity"/>
    <property type="evidence" value="ECO:0007669"/>
    <property type="project" value="UniProtKB-KW"/>
</dbReference>
<reference evidence="7" key="1">
    <citation type="submission" date="2021-07" db="EMBL/GenBank/DDBJ databases">
        <title>Candidatus Kaistella beijingensis sp. nov. isolated from a municipal wastewater treatment plant is involved in sludge foaming.</title>
        <authorList>
            <person name="Song Y."/>
            <person name="Liu S.-J."/>
        </authorList>
    </citation>
    <scope>NUCLEOTIDE SEQUENCE</scope>
    <source>
        <strain evidence="7">DSM 43998</strain>
    </source>
</reference>
<gene>
    <name evidence="7" type="ORF">KV203_06570</name>
</gene>
<organism evidence="7 8">
    <name type="scientific">Skermania pinensis</name>
    <dbReference type="NCBI Taxonomy" id="39122"/>
    <lineage>
        <taxon>Bacteria</taxon>
        <taxon>Bacillati</taxon>
        <taxon>Actinomycetota</taxon>
        <taxon>Actinomycetes</taxon>
        <taxon>Mycobacteriales</taxon>
        <taxon>Gordoniaceae</taxon>
        <taxon>Skermania</taxon>
    </lineage>
</organism>
<dbReference type="Gene3D" id="3.40.50.1820">
    <property type="entry name" value="alpha/beta hydrolase"/>
    <property type="match status" value="1"/>
</dbReference>
<accession>A0ABX8SAX8</accession>
<dbReference type="PANTHER" id="PTHR43248:SF29">
    <property type="entry name" value="TRIPEPTIDYL AMINOPEPTIDASE"/>
    <property type="match status" value="1"/>
</dbReference>